<proteinExistence type="predicted"/>
<reference evidence="1 2" key="1">
    <citation type="journal article" date="2022" name="Hortic Res">
        <title>A haplotype resolved chromosomal level avocado genome allows analysis of novel avocado genes.</title>
        <authorList>
            <person name="Nath O."/>
            <person name="Fletcher S.J."/>
            <person name="Hayward A."/>
            <person name="Shaw L.M."/>
            <person name="Masouleh A.K."/>
            <person name="Furtado A."/>
            <person name="Henry R.J."/>
            <person name="Mitter N."/>
        </authorList>
    </citation>
    <scope>NUCLEOTIDE SEQUENCE [LARGE SCALE GENOMIC DNA]</scope>
    <source>
        <strain evidence="2">cv. Hass</strain>
    </source>
</reference>
<name>A0ACC2KV86_PERAE</name>
<comment type="caution">
    <text evidence="1">The sequence shown here is derived from an EMBL/GenBank/DDBJ whole genome shotgun (WGS) entry which is preliminary data.</text>
</comment>
<dbReference type="Proteomes" id="UP001234297">
    <property type="component" value="Chromosome 11"/>
</dbReference>
<evidence type="ECO:0000313" key="2">
    <source>
        <dbReference type="Proteomes" id="UP001234297"/>
    </source>
</evidence>
<accession>A0ACC2KV86</accession>
<dbReference type="EMBL" id="CM056819">
    <property type="protein sequence ID" value="KAJ8624985.1"/>
    <property type="molecule type" value="Genomic_DNA"/>
</dbReference>
<evidence type="ECO:0000313" key="1">
    <source>
        <dbReference type="EMBL" id="KAJ8624985.1"/>
    </source>
</evidence>
<sequence length="136" mass="15075">MGRREFSGSPKLKSLCSHLETMDMLKMIANHPTASKSCSFGDLHISVRDERSKFTQGIQPWSLLSVMTCCSGDSMILRRQLSIQALPSGSRTLCWNLYEPVTWSFSPQNTSNQNDGYSSDTLETSCTLAVKNSGTE</sequence>
<protein>
    <submittedName>
        <fullName evidence="1">Uncharacterized protein</fullName>
    </submittedName>
</protein>
<keyword evidence="2" id="KW-1185">Reference proteome</keyword>
<gene>
    <name evidence="1" type="ORF">MRB53_033515</name>
</gene>
<organism evidence="1 2">
    <name type="scientific">Persea americana</name>
    <name type="common">Avocado</name>
    <dbReference type="NCBI Taxonomy" id="3435"/>
    <lineage>
        <taxon>Eukaryota</taxon>
        <taxon>Viridiplantae</taxon>
        <taxon>Streptophyta</taxon>
        <taxon>Embryophyta</taxon>
        <taxon>Tracheophyta</taxon>
        <taxon>Spermatophyta</taxon>
        <taxon>Magnoliopsida</taxon>
        <taxon>Magnoliidae</taxon>
        <taxon>Laurales</taxon>
        <taxon>Lauraceae</taxon>
        <taxon>Persea</taxon>
    </lineage>
</organism>